<dbReference type="SMART" id="SM00491">
    <property type="entry name" value="HELICc2"/>
    <property type="match status" value="1"/>
</dbReference>
<evidence type="ECO:0000313" key="7">
    <source>
        <dbReference type="Proteomes" id="UP000005522"/>
    </source>
</evidence>
<dbReference type="Gene3D" id="3.40.50.300">
    <property type="entry name" value="P-loop containing nucleotide triphosphate hydrolases"/>
    <property type="match status" value="2"/>
</dbReference>
<dbReference type="RefSeq" id="WP_004872853.1">
    <property type="nucleotide sequence ID" value="NZ_CP005986.1"/>
</dbReference>
<dbReference type="PROSITE" id="PS51193">
    <property type="entry name" value="HELICASE_ATP_BIND_2"/>
    <property type="match status" value="1"/>
</dbReference>
<dbReference type="InterPro" id="IPR027417">
    <property type="entry name" value="P-loop_NTPase"/>
</dbReference>
<dbReference type="InterPro" id="IPR045028">
    <property type="entry name" value="DinG/Rad3-like"/>
</dbReference>
<protein>
    <submittedName>
        <fullName evidence="6">DinG family ATP-dependent helicase YoaA</fullName>
    </submittedName>
</protein>
<keyword evidence="6" id="KW-0347">Helicase</keyword>
<dbReference type="GO" id="GO:0005524">
    <property type="term" value="F:ATP binding"/>
    <property type="evidence" value="ECO:0007669"/>
    <property type="project" value="UniProtKB-KW"/>
</dbReference>
<dbReference type="PANTHER" id="PTHR11472">
    <property type="entry name" value="DNA REPAIR DEAD HELICASE RAD3/XP-D SUBFAMILY MEMBER"/>
    <property type="match status" value="1"/>
</dbReference>
<feature type="domain" description="Helicase ATP-binding" evidence="5">
    <location>
        <begin position="7"/>
        <end position="309"/>
    </location>
</feature>
<gene>
    <name evidence="6" type="ORF">Acaty_c1805</name>
</gene>
<dbReference type="eggNOG" id="COG1199">
    <property type="taxonomic scope" value="Bacteria"/>
</dbReference>
<keyword evidence="3" id="KW-0067">ATP-binding</keyword>
<dbReference type="EMBL" id="CP005986">
    <property type="protein sequence ID" value="AIA55664.1"/>
    <property type="molecule type" value="Genomic_DNA"/>
</dbReference>
<evidence type="ECO:0000256" key="3">
    <source>
        <dbReference type="ARBA" id="ARBA00022840"/>
    </source>
</evidence>
<dbReference type="GO" id="GO:0003678">
    <property type="term" value="F:DNA helicase activity"/>
    <property type="evidence" value="ECO:0007669"/>
    <property type="project" value="TreeGrafter"/>
</dbReference>
<dbReference type="PANTHER" id="PTHR11472:SF34">
    <property type="entry name" value="REGULATOR OF TELOMERE ELONGATION HELICASE 1"/>
    <property type="match status" value="1"/>
</dbReference>
<evidence type="ECO:0000256" key="1">
    <source>
        <dbReference type="ARBA" id="ARBA00022741"/>
    </source>
</evidence>
<evidence type="ECO:0000313" key="6">
    <source>
        <dbReference type="EMBL" id="AIA55664.1"/>
    </source>
</evidence>
<dbReference type="KEGG" id="acz:Acaty_c1805"/>
<comment type="similarity">
    <text evidence="4">Belongs to the helicase family. DinG subfamily.</text>
</comment>
<dbReference type="GO" id="GO:0016818">
    <property type="term" value="F:hydrolase activity, acting on acid anhydrides, in phosphorus-containing anhydrides"/>
    <property type="evidence" value="ECO:0007669"/>
    <property type="project" value="InterPro"/>
</dbReference>
<dbReference type="Proteomes" id="UP000005522">
    <property type="component" value="Chromosome"/>
</dbReference>
<evidence type="ECO:0000256" key="4">
    <source>
        <dbReference type="ARBA" id="ARBA00038058"/>
    </source>
</evidence>
<dbReference type="InterPro" id="IPR014001">
    <property type="entry name" value="Helicase_ATP-bd"/>
</dbReference>
<dbReference type="SMART" id="SM00487">
    <property type="entry name" value="DEXDc"/>
    <property type="match status" value="1"/>
</dbReference>
<keyword evidence="2" id="KW-0378">Hydrolase</keyword>
<proteinExistence type="inferred from homology"/>
<dbReference type="HOGENOM" id="CLU_381147_0_0_6"/>
<dbReference type="InterPro" id="IPR006555">
    <property type="entry name" value="ATP-dep_Helicase_C"/>
</dbReference>
<dbReference type="Pfam" id="PF13307">
    <property type="entry name" value="Helicase_C_2"/>
    <property type="match status" value="1"/>
</dbReference>
<dbReference type="GO" id="GO:0006139">
    <property type="term" value="P:nucleobase-containing compound metabolic process"/>
    <property type="evidence" value="ECO:0007669"/>
    <property type="project" value="InterPro"/>
</dbReference>
<sequence length="726" mass="82782">MSKLFTLDRFAGAGLRLRSLQIRVAQDVDHCLVEPLPEPEAITSRDGEALSCRRSLCGFIEAGTGVGKTIGYLVPLLEYASQHKKRVGISTYTRFQQRQVAKDLALVQQRIFDGLDLQVAIRLGRQNFVSRERVAFWRERLKGTDLPKAWEDFFAWVDRWDESTDPLDTTFLAWREIYPDMPEFSGLAEEDFALREDEPHAWYEAHAKAAQSADVVITNHATLLIHGALKTGLLGDLDAVVVDEADQLISAAQSLLSRRLRASLVVRDLRRQYPDPREFDFAEARQEADAIQDLLRELGETLEYRETLLSEWLARFPEESAALRGHLDRLIPLLPSPSARRNFQRVLAGLDGGETVDVVYSPIRHLPAFHIDDLEPERFVGKLFVAFGEDEVFLPRVVLVSATLSDPMTEKLDFVHQTFGLFRQPFLTSRYEPDRFGSMTFVLPDPRVGAPFLVDDEDLSERMWNPEWLAYVENALGIDDHHKLLLTPSFEDIARWMERRGLEVGKTRLHDGILYHQPDVPGAKLVQRIEQDPDVRVVITPSLWEGVNLRLDGKPWMQDVLISRVPIPPYSPLLQERKIAWRLARQAEQARKKRERGEKAVWRTEEEVRAELVWESAKKALRRLRQGLGRGIRDERDTVRVWMLDPRVLFPTDALNGLLFVAAGLEDGEHLVQAAEKIPAHPALRRWSQSVPARFRGQLSNADIFLRDGTLSSLVESEGALLCTTC</sequence>
<dbReference type="GO" id="GO:0003676">
    <property type="term" value="F:nucleic acid binding"/>
    <property type="evidence" value="ECO:0007669"/>
    <property type="project" value="InterPro"/>
</dbReference>
<reference evidence="6 7" key="1">
    <citation type="journal article" date="2009" name="J. Bacteriol.">
        <title>Draft genome sequence of the extremely acidophilic bacterium Acidithiobacillus caldus ATCC 51756 reveals metabolic versatility in the genus Acidithiobacillus.</title>
        <authorList>
            <person name="Valdes J."/>
            <person name="Quatrini R."/>
            <person name="Hallberg K."/>
            <person name="Dopson M."/>
            <person name="Valenzuela P.D."/>
            <person name="Holmes D.S."/>
        </authorList>
    </citation>
    <scope>NUCLEOTIDE SEQUENCE [LARGE SCALE GENOMIC DNA]</scope>
    <source>
        <strain evidence="7">ATCC 51756 / DSM 8584 / KU</strain>
    </source>
</reference>
<name>A0A059ZS31_ACICK</name>
<evidence type="ECO:0000256" key="2">
    <source>
        <dbReference type="ARBA" id="ARBA00022801"/>
    </source>
</evidence>
<keyword evidence="1" id="KW-0547">Nucleotide-binding</keyword>
<dbReference type="InterPro" id="IPR014013">
    <property type="entry name" value="Helic_SF1/SF2_ATP-bd_DinG/Rad3"/>
</dbReference>
<accession>A0A059ZS31</accession>
<evidence type="ECO:0000259" key="5">
    <source>
        <dbReference type="PROSITE" id="PS51193"/>
    </source>
</evidence>
<organism evidence="6 7">
    <name type="scientific">Acidithiobacillus caldus (strain ATCC 51756 / DSM 8584 / KU)</name>
    <dbReference type="NCBI Taxonomy" id="637389"/>
    <lineage>
        <taxon>Bacteria</taxon>
        <taxon>Pseudomonadati</taxon>
        <taxon>Pseudomonadota</taxon>
        <taxon>Acidithiobacillia</taxon>
        <taxon>Acidithiobacillales</taxon>
        <taxon>Acidithiobacillaceae</taxon>
        <taxon>Acidithiobacillus</taxon>
    </lineage>
</organism>
<dbReference type="AlphaFoldDB" id="A0A059ZS31"/>
<dbReference type="SUPFAM" id="SSF52540">
    <property type="entry name" value="P-loop containing nucleoside triphosphate hydrolases"/>
    <property type="match status" value="1"/>
</dbReference>